<feature type="domain" description="Cryptochrome/DNA photolyase FAD-binding" evidence="5">
    <location>
        <begin position="1"/>
        <end position="139"/>
    </location>
</feature>
<feature type="region of interest" description="Disordered" evidence="4">
    <location>
        <begin position="162"/>
        <end position="206"/>
    </location>
</feature>
<dbReference type="STRING" id="1227466.C464_03432"/>
<feature type="binding site" evidence="3">
    <location>
        <begin position="43"/>
        <end position="45"/>
    </location>
    <ligand>
        <name>FAD</name>
        <dbReference type="ChEBI" id="CHEBI:57692"/>
    </ligand>
</feature>
<dbReference type="GO" id="GO:0009416">
    <property type="term" value="P:response to light stimulus"/>
    <property type="evidence" value="ECO:0007669"/>
    <property type="project" value="TreeGrafter"/>
</dbReference>
<dbReference type="EMBL" id="AOJL01000017">
    <property type="protein sequence ID" value="ELZ49999.1"/>
    <property type="molecule type" value="Genomic_DNA"/>
</dbReference>
<organism evidence="6 7">
    <name type="scientific">Halorubrum coriense DSM 10284</name>
    <dbReference type="NCBI Taxonomy" id="1227466"/>
    <lineage>
        <taxon>Archaea</taxon>
        <taxon>Methanobacteriati</taxon>
        <taxon>Methanobacteriota</taxon>
        <taxon>Stenosarchaea group</taxon>
        <taxon>Halobacteria</taxon>
        <taxon>Halobacteriales</taxon>
        <taxon>Haloferacaceae</taxon>
        <taxon>Halorubrum</taxon>
    </lineage>
</organism>
<keyword evidence="6" id="KW-0456">Lyase</keyword>
<evidence type="ECO:0000259" key="5">
    <source>
        <dbReference type="Pfam" id="PF03441"/>
    </source>
</evidence>
<evidence type="ECO:0000256" key="3">
    <source>
        <dbReference type="PIRSR" id="PIRSR602081-1"/>
    </source>
</evidence>
<evidence type="ECO:0000313" key="7">
    <source>
        <dbReference type="Proteomes" id="UP000011509"/>
    </source>
</evidence>
<comment type="caution">
    <text evidence="6">The sequence shown here is derived from an EMBL/GenBank/DDBJ whole genome shotgun (WGS) entry which is preliminary data.</text>
</comment>
<sequence length="206" mass="22953">MRCLRETGRLNFRMRALCASVYFHVLQQPWRIGADHFYEHLIDGDPAINYTQRQSQCGLVGRPGLRLYDPRKQVRDQDPDGEFVGRWVPELDPLPAAHLDAPEKTPLAVQREVGVRIGEGYPYPVADYERARLEFRERYGAVHGAAAARLGDEDIARRASLSGASGLRGRSRLTTASRSGRTGTTPTRPRRPGSTSSGQRDGAGQR</sequence>
<name>M0EUB8_9EURY</name>
<dbReference type="GO" id="GO:0003904">
    <property type="term" value="F:deoxyribodipyrimidine photo-lyase activity"/>
    <property type="evidence" value="ECO:0007669"/>
    <property type="project" value="TreeGrafter"/>
</dbReference>
<evidence type="ECO:0000313" key="6">
    <source>
        <dbReference type="EMBL" id="ELZ49999.1"/>
    </source>
</evidence>
<evidence type="ECO:0000256" key="2">
    <source>
        <dbReference type="ARBA" id="ARBA00022827"/>
    </source>
</evidence>
<dbReference type="Proteomes" id="UP000011509">
    <property type="component" value="Unassembled WGS sequence"/>
</dbReference>
<dbReference type="PATRIC" id="fig|1227466.3.peg.688"/>
<dbReference type="SUPFAM" id="SSF48173">
    <property type="entry name" value="Cryptochrome/photolyase FAD-binding domain"/>
    <property type="match status" value="1"/>
</dbReference>
<proteinExistence type="predicted"/>
<feature type="compositionally biased region" description="Low complexity" evidence="4">
    <location>
        <begin position="162"/>
        <end position="198"/>
    </location>
</feature>
<dbReference type="InterPro" id="IPR036134">
    <property type="entry name" value="Crypto/Photolyase_FAD-like_sf"/>
</dbReference>
<keyword evidence="7" id="KW-1185">Reference proteome</keyword>
<evidence type="ECO:0000256" key="4">
    <source>
        <dbReference type="SAM" id="MobiDB-lite"/>
    </source>
</evidence>
<dbReference type="AlphaFoldDB" id="M0EUB8"/>
<dbReference type="InterPro" id="IPR005101">
    <property type="entry name" value="Cryptochr/Photolyase_FAD-bd"/>
</dbReference>
<dbReference type="Pfam" id="PF03441">
    <property type="entry name" value="FAD_binding_7"/>
    <property type="match status" value="1"/>
</dbReference>
<keyword evidence="2 3" id="KW-0274">FAD</keyword>
<protein>
    <submittedName>
        <fullName evidence="6">Deoxyribodipyrimidine photolyase</fullName>
    </submittedName>
</protein>
<dbReference type="GO" id="GO:0003677">
    <property type="term" value="F:DNA binding"/>
    <property type="evidence" value="ECO:0007669"/>
    <property type="project" value="TreeGrafter"/>
</dbReference>
<dbReference type="PANTHER" id="PTHR11455">
    <property type="entry name" value="CRYPTOCHROME"/>
    <property type="match status" value="1"/>
</dbReference>
<comment type="cofactor">
    <cofactor evidence="3">
        <name>FAD</name>
        <dbReference type="ChEBI" id="CHEBI:57692"/>
    </cofactor>
    <text evidence="3">Binds 1 FAD per subunit.</text>
</comment>
<keyword evidence="1 3" id="KW-0285">Flavoprotein</keyword>
<dbReference type="Gene3D" id="1.10.579.10">
    <property type="entry name" value="DNA Cyclobutane Dipyrimidine Photolyase, subunit A, domain 3"/>
    <property type="match status" value="1"/>
</dbReference>
<gene>
    <name evidence="6" type="ORF">C464_03432</name>
</gene>
<reference evidence="6 7" key="1">
    <citation type="journal article" date="2014" name="PLoS Genet.">
        <title>Phylogenetically driven sequencing of extremely halophilic archaea reveals strategies for static and dynamic osmo-response.</title>
        <authorList>
            <person name="Becker E.A."/>
            <person name="Seitzer P.M."/>
            <person name="Tritt A."/>
            <person name="Larsen D."/>
            <person name="Krusor M."/>
            <person name="Yao A.I."/>
            <person name="Wu D."/>
            <person name="Madern D."/>
            <person name="Eisen J.A."/>
            <person name="Darling A.E."/>
            <person name="Facciotti M.T."/>
        </authorList>
    </citation>
    <scope>NUCLEOTIDE SEQUENCE [LARGE SCALE GENOMIC DNA]</scope>
    <source>
        <strain evidence="6 7">DSM 10284</strain>
    </source>
</reference>
<evidence type="ECO:0000256" key="1">
    <source>
        <dbReference type="ARBA" id="ARBA00022630"/>
    </source>
</evidence>
<dbReference type="PANTHER" id="PTHR11455:SF9">
    <property type="entry name" value="CRYPTOCHROME CIRCADIAN CLOCK 5 ISOFORM X1"/>
    <property type="match status" value="1"/>
</dbReference>
<dbReference type="InterPro" id="IPR002081">
    <property type="entry name" value="Cryptochrome/DNA_photolyase_1"/>
</dbReference>
<dbReference type="GO" id="GO:0071949">
    <property type="term" value="F:FAD binding"/>
    <property type="evidence" value="ECO:0007669"/>
    <property type="project" value="TreeGrafter"/>
</dbReference>
<accession>M0EUB8</accession>